<evidence type="ECO:0000313" key="3">
    <source>
        <dbReference type="EMBL" id="SUZ96032.1"/>
    </source>
</evidence>
<dbReference type="PANTHER" id="PTHR31689">
    <property type="entry name" value="DIAMINOPIMELATE EPIMERASE, CHLOROPLASTIC"/>
    <property type="match status" value="1"/>
</dbReference>
<proteinExistence type="inferred from homology"/>
<reference evidence="3" key="1">
    <citation type="submission" date="2018-05" db="EMBL/GenBank/DDBJ databases">
        <authorList>
            <person name="Lanie J.A."/>
            <person name="Ng W.-L."/>
            <person name="Kazmierczak K.M."/>
            <person name="Andrzejewski T.M."/>
            <person name="Davidsen T.M."/>
            <person name="Wayne K.J."/>
            <person name="Tettelin H."/>
            <person name="Glass J.I."/>
            <person name="Rusch D."/>
            <person name="Podicherti R."/>
            <person name="Tsui H.-C.T."/>
            <person name="Winkler M.E."/>
        </authorList>
    </citation>
    <scope>NUCLEOTIDE SEQUENCE</scope>
</reference>
<gene>
    <name evidence="3" type="ORF">METZ01_LOCUS48886</name>
</gene>
<evidence type="ECO:0008006" key="4">
    <source>
        <dbReference type="Google" id="ProtNLM"/>
    </source>
</evidence>
<organism evidence="3">
    <name type="scientific">marine metagenome</name>
    <dbReference type="NCBI Taxonomy" id="408172"/>
    <lineage>
        <taxon>unclassified sequences</taxon>
        <taxon>metagenomes</taxon>
        <taxon>ecological metagenomes</taxon>
    </lineage>
</organism>
<sequence>VVGETGVVELTRHHGLGNDFLITFADDVPADAADVARRLCDRMDGIGADGLVFGTPVAGSGEADWRFTLFNSDGSPAEVSGNGLRCFGQALLRRQADGTSGLEAVVETPAGHRRITLVGSATDLEVDATVEMGVAGTGPSIEGLDLDLGGFPVQAVDSTDFGNPHLVVVVDDPGAVDLASVGPVIESFFSPVGCNVNLVSVVDRSAVRLRTWERGAGLTRACGSGACAAAHVLHGLGLVDDVVEVRMPGGAATVTMGEPVRLAGPVTFVEVHTATTGSDPYGPPGDG</sequence>
<keyword evidence="2" id="KW-0413">Isomerase</keyword>
<dbReference type="Gene3D" id="3.10.310.10">
    <property type="entry name" value="Diaminopimelate Epimerase, Chain A, domain 1"/>
    <property type="match status" value="2"/>
</dbReference>
<dbReference type="GO" id="GO:0005829">
    <property type="term" value="C:cytosol"/>
    <property type="evidence" value="ECO:0007669"/>
    <property type="project" value="TreeGrafter"/>
</dbReference>
<dbReference type="SUPFAM" id="SSF54506">
    <property type="entry name" value="Diaminopimelate epimerase-like"/>
    <property type="match status" value="2"/>
</dbReference>
<dbReference type="PANTHER" id="PTHR31689:SF0">
    <property type="entry name" value="DIAMINOPIMELATE EPIMERASE"/>
    <property type="match status" value="1"/>
</dbReference>
<dbReference type="EMBL" id="UINC01002376">
    <property type="protein sequence ID" value="SUZ96032.1"/>
    <property type="molecule type" value="Genomic_DNA"/>
</dbReference>
<dbReference type="NCBIfam" id="TIGR00652">
    <property type="entry name" value="DapF"/>
    <property type="match status" value="1"/>
</dbReference>
<dbReference type="GO" id="GO:0009089">
    <property type="term" value="P:lysine biosynthetic process via diaminopimelate"/>
    <property type="evidence" value="ECO:0007669"/>
    <property type="project" value="InterPro"/>
</dbReference>
<feature type="non-terminal residue" evidence="3">
    <location>
        <position position="1"/>
    </location>
</feature>
<dbReference type="GO" id="GO:0008837">
    <property type="term" value="F:diaminopimelate epimerase activity"/>
    <property type="evidence" value="ECO:0007669"/>
    <property type="project" value="InterPro"/>
</dbReference>
<protein>
    <recommendedName>
        <fullName evidence="4">Diaminopimelate epimerase</fullName>
    </recommendedName>
</protein>
<dbReference type="HAMAP" id="MF_00197">
    <property type="entry name" value="DAP_epimerase"/>
    <property type="match status" value="1"/>
</dbReference>
<dbReference type="Pfam" id="PF01678">
    <property type="entry name" value="DAP_epimerase"/>
    <property type="match status" value="2"/>
</dbReference>
<name>A0A381RVZ1_9ZZZZ</name>
<comment type="similarity">
    <text evidence="1">Belongs to the diaminopimelate epimerase family.</text>
</comment>
<dbReference type="AlphaFoldDB" id="A0A381RVZ1"/>
<evidence type="ECO:0000256" key="1">
    <source>
        <dbReference type="ARBA" id="ARBA00010219"/>
    </source>
</evidence>
<accession>A0A381RVZ1</accession>
<dbReference type="InterPro" id="IPR001653">
    <property type="entry name" value="DAP_epimerase_DapF"/>
</dbReference>
<evidence type="ECO:0000256" key="2">
    <source>
        <dbReference type="ARBA" id="ARBA00023235"/>
    </source>
</evidence>